<keyword evidence="1" id="KW-1133">Transmembrane helix</keyword>
<reference evidence="2" key="2">
    <citation type="journal article" date="2015" name="Data Brief">
        <title>Shoot transcriptome of the giant reed, Arundo donax.</title>
        <authorList>
            <person name="Barrero R.A."/>
            <person name="Guerrero F.D."/>
            <person name="Moolhuijzen P."/>
            <person name="Goolsby J.A."/>
            <person name="Tidwell J."/>
            <person name="Bellgard S.E."/>
            <person name="Bellgard M.I."/>
        </authorList>
    </citation>
    <scope>NUCLEOTIDE SEQUENCE</scope>
    <source>
        <tissue evidence="2">Shoot tissue taken approximately 20 cm above the soil surface</tissue>
    </source>
</reference>
<dbReference type="EMBL" id="GBRH01167647">
    <property type="protein sequence ID" value="JAE30249.1"/>
    <property type="molecule type" value="Transcribed_RNA"/>
</dbReference>
<sequence>MRMGWADYDCSMSVNVTTSSGKNQYVNTGQFDVNESLHRTPYWGLIPTGIAVMLVHMLIFGASRR</sequence>
<evidence type="ECO:0000256" key="1">
    <source>
        <dbReference type="SAM" id="Phobius"/>
    </source>
</evidence>
<reference evidence="2" key="1">
    <citation type="submission" date="2014-09" db="EMBL/GenBank/DDBJ databases">
        <authorList>
            <person name="Magalhaes I.L.F."/>
            <person name="Oliveira U."/>
            <person name="Santos F.R."/>
            <person name="Vidigal T.H.D.A."/>
            <person name="Brescovit A.D."/>
            <person name="Santos A.J."/>
        </authorList>
    </citation>
    <scope>NUCLEOTIDE SEQUENCE</scope>
    <source>
        <tissue evidence="2">Shoot tissue taken approximately 20 cm above the soil surface</tissue>
    </source>
</reference>
<keyword evidence="1" id="KW-0472">Membrane</keyword>
<evidence type="ECO:0000313" key="2">
    <source>
        <dbReference type="EMBL" id="JAE30249.1"/>
    </source>
</evidence>
<feature type="transmembrane region" description="Helical" evidence="1">
    <location>
        <begin position="42"/>
        <end position="62"/>
    </location>
</feature>
<accession>A0A0A9H375</accession>
<protein>
    <submittedName>
        <fullName evidence="2">Uncharacterized protein</fullName>
    </submittedName>
</protein>
<dbReference type="AlphaFoldDB" id="A0A0A9H375"/>
<name>A0A0A9H375_ARUDO</name>
<organism evidence="2">
    <name type="scientific">Arundo donax</name>
    <name type="common">Giant reed</name>
    <name type="synonym">Donax arundinaceus</name>
    <dbReference type="NCBI Taxonomy" id="35708"/>
    <lineage>
        <taxon>Eukaryota</taxon>
        <taxon>Viridiplantae</taxon>
        <taxon>Streptophyta</taxon>
        <taxon>Embryophyta</taxon>
        <taxon>Tracheophyta</taxon>
        <taxon>Spermatophyta</taxon>
        <taxon>Magnoliopsida</taxon>
        <taxon>Liliopsida</taxon>
        <taxon>Poales</taxon>
        <taxon>Poaceae</taxon>
        <taxon>PACMAD clade</taxon>
        <taxon>Arundinoideae</taxon>
        <taxon>Arundineae</taxon>
        <taxon>Arundo</taxon>
    </lineage>
</organism>
<keyword evidence="1" id="KW-0812">Transmembrane</keyword>
<proteinExistence type="predicted"/>